<sequence length="866" mass="97542">MKKVDFTMFSDVNIANQTKEHGDVEVGKPVNKKLQALQSFGGIESEVDSLSPVYSSDAAISRRSGANSITSRSQEEQMPRYGDSQKDTKRNTNLHAPEQQLTRLALQLGVLEKTASQLGMLAFVWATVVLLGGFISTIRPYDFWVVSAILITEGARVFSRSHELEWEHAAARSISIHDRMLKVSSIVYTESSKALHKTKETLRSCLARRCSGKREHHNIKQLLPRFVAQIALPADIPKRTWSCAAISVFPLADLFNARRISSLLYHLQLLSSGVCIGLSVSRLVHQKFDNSENPAQNLSPALLIFYSLALAEASIFLIERAYWEFEINFRKLLVKVHASCHFHKSDLIMVKQFFYDVYSMCLNGSVLDGLDMDLIEYSIEKLRSDNATEQVGSVRILAVLVQQEEFADDAMRRIQTTPAVLPRLLEMLTWKKNAEREIRLAAAKIIAILAQNDCNRFRIVAIPGALEGVTSLLISGKKEFKGVEPPHEKELAFREIKLLALRILKNLAEEDTNRVQIGGIHGLLLRIVSFIEVENIEELSHEDQLEFDIIIESLQILRLLSTARGLSGKALREIIAQAVFLLGNLRNILNIEVSHPILQEHAVDIIASLALDETLKEHIGRTGGILRSLLTHFLQQKPDGDGRTRALRVTAGEALKLLVVQHSKNCHRLLTLGGFSDRSGQTNILKRLTELFPQDPEVGICAVQIVRSICKYNVNETERAHVVALVPSLLEKVFEETGKMQEATLGLASQLVSLLRAHEYDDICRQKIDREILLAKLMSFIPDLKLCNALPKIRRYTVELVTALIIQDEFFLEEFRKADLELHLLKILETTSEVESFYTFSGALGCNRQTQTMEELVEIVQMQLRR</sequence>
<organism evidence="1 2">
    <name type="scientific">Diphasiastrum complanatum</name>
    <name type="common">Issler's clubmoss</name>
    <name type="synonym">Lycopodium complanatum</name>
    <dbReference type="NCBI Taxonomy" id="34168"/>
    <lineage>
        <taxon>Eukaryota</taxon>
        <taxon>Viridiplantae</taxon>
        <taxon>Streptophyta</taxon>
        <taxon>Embryophyta</taxon>
        <taxon>Tracheophyta</taxon>
        <taxon>Lycopodiopsida</taxon>
        <taxon>Lycopodiales</taxon>
        <taxon>Lycopodiaceae</taxon>
        <taxon>Lycopodioideae</taxon>
        <taxon>Diphasiastrum</taxon>
    </lineage>
</organism>
<comment type="caution">
    <text evidence="1">The sequence shown here is derived from an EMBL/GenBank/DDBJ whole genome shotgun (WGS) entry which is preliminary data.</text>
</comment>
<evidence type="ECO:0000313" key="1">
    <source>
        <dbReference type="EMBL" id="KAJ7544979.1"/>
    </source>
</evidence>
<protein>
    <submittedName>
        <fullName evidence="1">Uncharacterized protein</fullName>
    </submittedName>
</protein>
<gene>
    <name evidence="1" type="ORF">O6H91_09G101400</name>
</gene>
<accession>A0ACC2CSD2</accession>
<reference evidence="2" key="1">
    <citation type="journal article" date="2024" name="Proc. Natl. Acad. Sci. U.S.A.">
        <title>Extraordinary preservation of gene collinearity over three hundred million years revealed in homosporous lycophytes.</title>
        <authorList>
            <person name="Li C."/>
            <person name="Wickell D."/>
            <person name="Kuo L.Y."/>
            <person name="Chen X."/>
            <person name="Nie B."/>
            <person name="Liao X."/>
            <person name="Peng D."/>
            <person name="Ji J."/>
            <person name="Jenkins J."/>
            <person name="Williams M."/>
            <person name="Shu S."/>
            <person name="Plott C."/>
            <person name="Barry K."/>
            <person name="Rajasekar S."/>
            <person name="Grimwood J."/>
            <person name="Han X."/>
            <person name="Sun S."/>
            <person name="Hou Z."/>
            <person name="He W."/>
            <person name="Dai G."/>
            <person name="Sun C."/>
            <person name="Schmutz J."/>
            <person name="Leebens-Mack J.H."/>
            <person name="Li F.W."/>
            <person name="Wang L."/>
        </authorList>
    </citation>
    <scope>NUCLEOTIDE SEQUENCE [LARGE SCALE GENOMIC DNA]</scope>
    <source>
        <strain evidence="2">cv. PW_Plant_1</strain>
    </source>
</reference>
<dbReference type="EMBL" id="CM055100">
    <property type="protein sequence ID" value="KAJ7544979.1"/>
    <property type="molecule type" value="Genomic_DNA"/>
</dbReference>
<keyword evidence="2" id="KW-1185">Reference proteome</keyword>
<name>A0ACC2CSD2_DIPCM</name>
<evidence type="ECO:0000313" key="2">
    <source>
        <dbReference type="Proteomes" id="UP001162992"/>
    </source>
</evidence>
<dbReference type="Proteomes" id="UP001162992">
    <property type="component" value="Chromosome 9"/>
</dbReference>
<proteinExistence type="predicted"/>